<proteinExistence type="predicted"/>
<protein>
    <recommendedName>
        <fullName evidence="3">RNA polymerase sigma-70 region 2 domain-containing protein</fullName>
    </recommendedName>
</protein>
<reference evidence="1 2" key="1">
    <citation type="journal article" date="2015" name="Genome Announc.">
        <title>Expanding the biotechnology potential of lactobacilli through comparative genomics of 213 strains and associated genera.</title>
        <authorList>
            <person name="Sun Z."/>
            <person name="Harris H.M."/>
            <person name="McCann A."/>
            <person name="Guo C."/>
            <person name="Argimon S."/>
            <person name="Zhang W."/>
            <person name="Yang X."/>
            <person name="Jeffery I.B."/>
            <person name="Cooney J.C."/>
            <person name="Kagawa T.F."/>
            <person name="Liu W."/>
            <person name="Song Y."/>
            <person name="Salvetti E."/>
            <person name="Wrobel A."/>
            <person name="Rasinkangas P."/>
            <person name="Parkhill J."/>
            <person name="Rea M.C."/>
            <person name="O'Sullivan O."/>
            <person name="Ritari J."/>
            <person name="Douillard F.P."/>
            <person name="Paul Ross R."/>
            <person name="Yang R."/>
            <person name="Briner A.E."/>
            <person name="Felis G.E."/>
            <person name="de Vos W.M."/>
            <person name="Barrangou R."/>
            <person name="Klaenhammer T.R."/>
            <person name="Caufield P.W."/>
            <person name="Cui Y."/>
            <person name="Zhang H."/>
            <person name="O'Toole P.W."/>
        </authorList>
    </citation>
    <scope>NUCLEOTIDE SEQUENCE [LARGE SCALE GENOMIC DNA]</scope>
    <source>
        <strain evidence="1 2">DSM 20690</strain>
    </source>
</reference>
<evidence type="ECO:0000313" key="2">
    <source>
        <dbReference type="Proteomes" id="UP000051565"/>
    </source>
</evidence>
<gene>
    <name evidence="1" type="ORF">IV52_GL000744</name>
</gene>
<dbReference type="InterPro" id="IPR014284">
    <property type="entry name" value="RNA_pol_sigma-70_dom"/>
</dbReference>
<dbReference type="NCBIfam" id="TIGR02937">
    <property type="entry name" value="sigma70-ECF"/>
    <property type="match status" value="1"/>
</dbReference>
<comment type="caution">
    <text evidence="1">The sequence shown here is derived from an EMBL/GenBank/DDBJ whole genome shotgun (WGS) entry which is preliminary data.</text>
</comment>
<dbReference type="GO" id="GO:0006352">
    <property type="term" value="P:DNA-templated transcription initiation"/>
    <property type="evidence" value="ECO:0007669"/>
    <property type="project" value="InterPro"/>
</dbReference>
<dbReference type="SUPFAM" id="SSF88946">
    <property type="entry name" value="Sigma2 domain of RNA polymerase sigma factors"/>
    <property type="match status" value="1"/>
</dbReference>
<dbReference type="AlphaFoldDB" id="A0A0R2JY33"/>
<dbReference type="GeneID" id="61249278"/>
<dbReference type="STRING" id="53444.AYR59_00095"/>
<name>A0A0R2JY33_9LACO</name>
<organism evidence="1 2">
    <name type="scientific">Fructilactobacillus lindneri DSM 20690 = JCM 11027</name>
    <dbReference type="NCBI Taxonomy" id="1122148"/>
    <lineage>
        <taxon>Bacteria</taxon>
        <taxon>Bacillati</taxon>
        <taxon>Bacillota</taxon>
        <taxon>Bacilli</taxon>
        <taxon>Lactobacillales</taxon>
        <taxon>Lactobacillaceae</taxon>
        <taxon>Fructilactobacillus</taxon>
    </lineage>
</organism>
<evidence type="ECO:0008006" key="3">
    <source>
        <dbReference type="Google" id="ProtNLM"/>
    </source>
</evidence>
<keyword evidence="2" id="KW-1185">Reference proteome</keyword>
<dbReference type="Proteomes" id="UP000051565">
    <property type="component" value="Unassembled WGS sequence"/>
</dbReference>
<evidence type="ECO:0000313" key="1">
    <source>
        <dbReference type="EMBL" id="KRN79335.1"/>
    </source>
</evidence>
<dbReference type="InterPro" id="IPR013325">
    <property type="entry name" value="RNA_pol_sigma_r2"/>
</dbReference>
<sequence>MNFTNVNCKCDPNLIIDAQINDDSFETLFRQFSPVYLKLWNEFYLNDMELCDWGQEAAIVFYYTIRKYDFEKRVTFGSFYKTNLRNRLYDILRKKRAKKRVPARMQASFSSYAEFYAETIQDETALNPLSMCEFYENVSLVCKNCSRFEREVLVSALRHNSLDQIANEQQVSTAKVNSALLRCRRKYRQQTCLTTKMIDDKVKCV</sequence>
<dbReference type="RefSeq" id="WP_054646382.1">
    <property type="nucleotide sequence ID" value="NZ_FUXS01000001.1"/>
</dbReference>
<accession>A0A0R2JY33</accession>
<dbReference type="PATRIC" id="fig|1122148.6.peg.767"/>
<dbReference type="GO" id="GO:0003700">
    <property type="term" value="F:DNA-binding transcription factor activity"/>
    <property type="evidence" value="ECO:0007669"/>
    <property type="project" value="InterPro"/>
</dbReference>
<dbReference type="OrthoDB" id="1767844at2"/>
<dbReference type="EMBL" id="JQBT01000032">
    <property type="protein sequence ID" value="KRN79335.1"/>
    <property type="molecule type" value="Genomic_DNA"/>
</dbReference>